<dbReference type="PANTHER" id="PTHR30537">
    <property type="entry name" value="HTH-TYPE TRANSCRIPTIONAL REGULATOR"/>
    <property type="match status" value="1"/>
</dbReference>
<dbReference type="GO" id="GO:0006351">
    <property type="term" value="P:DNA-templated transcription"/>
    <property type="evidence" value="ECO:0007669"/>
    <property type="project" value="TreeGrafter"/>
</dbReference>
<proteinExistence type="inferred from homology"/>
<reference evidence="6 7" key="1">
    <citation type="submission" date="2018-06" db="EMBL/GenBank/DDBJ databases">
        <title>Genomic Encyclopedia of Type Strains, Phase IV (KMG-V): Genome sequencing to study the core and pangenomes of soil and plant-associated prokaryotes.</title>
        <authorList>
            <person name="Whitman W."/>
        </authorList>
    </citation>
    <scope>NUCLEOTIDE SEQUENCE [LARGE SCALE GENOMIC DNA]</scope>
    <source>
        <strain evidence="6 7">SRCL-318</strain>
    </source>
</reference>
<dbReference type="PANTHER" id="PTHR30537:SF72">
    <property type="entry name" value="LYSR FAMILY TRANSCRIPTIONAL REGULATOR"/>
    <property type="match status" value="1"/>
</dbReference>
<keyword evidence="3" id="KW-0238">DNA-binding</keyword>
<evidence type="ECO:0000259" key="5">
    <source>
        <dbReference type="PROSITE" id="PS50931"/>
    </source>
</evidence>
<dbReference type="Gene3D" id="3.40.190.290">
    <property type="match status" value="1"/>
</dbReference>
<dbReference type="Pfam" id="PF00126">
    <property type="entry name" value="HTH_1"/>
    <property type="match status" value="1"/>
</dbReference>
<evidence type="ECO:0000256" key="1">
    <source>
        <dbReference type="ARBA" id="ARBA00009437"/>
    </source>
</evidence>
<sequence>MDRLDAMRAFVRVVDTRGFTRAAEALNLNTASVSRMVQVLEEQINVRLLNRTTRSVSPTPEGLTYYEACVRVLAQVDNMNEEAMSAGQSPEGRIKVGMPSILARGVVIPALPLLLDKYPGLDIELAISDEQFSLAQEAMDCTVRIGPIRESRVVAKEVGRLSHALCAAPSYLRRNGMPRTVGELEDHASVALNHGERGGQKPWETTGAIAAVSTRRQVTVNDPEAMISCAVSGLGIISAYRLALSPYIEKGLLAEIPIESGVADAPVSIVFYPSRHLPSKIRVFVDWLCEVLAEGVRIAEAGRDVTALAAMAPGTVQFSRSVPA</sequence>
<feature type="domain" description="HTH lysR-type" evidence="5">
    <location>
        <begin position="1"/>
        <end position="59"/>
    </location>
</feature>
<evidence type="ECO:0000313" key="7">
    <source>
        <dbReference type="Proteomes" id="UP000247772"/>
    </source>
</evidence>
<dbReference type="EMBL" id="QJSQ01000032">
    <property type="protein sequence ID" value="PYE15737.1"/>
    <property type="molecule type" value="Genomic_DNA"/>
</dbReference>
<evidence type="ECO:0000256" key="2">
    <source>
        <dbReference type="ARBA" id="ARBA00023015"/>
    </source>
</evidence>
<dbReference type="Pfam" id="PF03466">
    <property type="entry name" value="LysR_substrate"/>
    <property type="match status" value="1"/>
</dbReference>
<dbReference type="InterPro" id="IPR000847">
    <property type="entry name" value="LysR_HTH_N"/>
</dbReference>
<comment type="caution">
    <text evidence="6">The sequence shown here is derived from an EMBL/GenBank/DDBJ whole genome shotgun (WGS) entry which is preliminary data.</text>
</comment>
<evidence type="ECO:0000256" key="4">
    <source>
        <dbReference type="ARBA" id="ARBA00023163"/>
    </source>
</evidence>
<keyword evidence="2" id="KW-0805">Transcription regulation</keyword>
<dbReference type="InterPro" id="IPR036390">
    <property type="entry name" value="WH_DNA-bd_sf"/>
</dbReference>
<dbReference type="OrthoDB" id="9076738at2"/>
<name>A0A2V4T0M2_9BURK</name>
<dbReference type="RefSeq" id="WP_110857196.1">
    <property type="nucleotide sequence ID" value="NZ_QJSQ01000032.1"/>
</dbReference>
<keyword evidence="4" id="KW-0804">Transcription</keyword>
<organism evidence="6 7">
    <name type="scientific">Paraburkholderia silvatlantica</name>
    <dbReference type="NCBI Taxonomy" id="321895"/>
    <lineage>
        <taxon>Bacteria</taxon>
        <taxon>Pseudomonadati</taxon>
        <taxon>Pseudomonadota</taxon>
        <taxon>Betaproteobacteria</taxon>
        <taxon>Burkholderiales</taxon>
        <taxon>Burkholderiaceae</taxon>
        <taxon>Paraburkholderia</taxon>
    </lineage>
</organism>
<gene>
    <name evidence="6" type="ORF">C7410_13249</name>
</gene>
<dbReference type="InterPro" id="IPR005119">
    <property type="entry name" value="LysR_subst-bd"/>
</dbReference>
<dbReference type="Gene3D" id="1.10.10.10">
    <property type="entry name" value="Winged helix-like DNA-binding domain superfamily/Winged helix DNA-binding domain"/>
    <property type="match status" value="1"/>
</dbReference>
<comment type="similarity">
    <text evidence="1">Belongs to the LysR transcriptional regulatory family.</text>
</comment>
<dbReference type="FunFam" id="1.10.10.10:FF:000001">
    <property type="entry name" value="LysR family transcriptional regulator"/>
    <property type="match status" value="1"/>
</dbReference>
<protein>
    <submittedName>
        <fullName evidence="6">LysR family transcriptional regulator for bpeEF and oprC</fullName>
    </submittedName>
</protein>
<dbReference type="InterPro" id="IPR036388">
    <property type="entry name" value="WH-like_DNA-bd_sf"/>
</dbReference>
<dbReference type="SUPFAM" id="SSF46785">
    <property type="entry name" value="Winged helix' DNA-binding domain"/>
    <property type="match status" value="1"/>
</dbReference>
<dbReference type="GO" id="GO:0003700">
    <property type="term" value="F:DNA-binding transcription factor activity"/>
    <property type="evidence" value="ECO:0007669"/>
    <property type="project" value="InterPro"/>
</dbReference>
<evidence type="ECO:0000313" key="6">
    <source>
        <dbReference type="EMBL" id="PYE15737.1"/>
    </source>
</evidence>
<evidence type="ECO:0000256" key="3">
    <source>
        <dbReference type="ARBA" id="ARBA00023125"/>
    </source>
</evidence>
<dbReference type="PROSITE" id="PS50931">
    <property type="entry name" value="HTH_LYSR"/>
    <property type="match status" value="1"/>
</dbReference>
<dbReference type="SUPFAM" id="SSF53850">
    <property type="entry name" value="Periplasmic binding protein-like II"/>
    <property type="match status" value="1"/>
</dbReference>
<dbReference type="InterPro" id="IPR058163">
    <property type="entry name" value="LysR-type_TF_proteobact-type"/>
</dbReference>
<dbReference type="AlphaFoldDB" id="A0A2V4T0M2"/>
<dbReference type="Proteomes" id="UP000247772">
    <property type="component" value="Unassembled WGS sequence"/>
</dbReference>
<dbReference type="GO" id="GO:0043565">
    <property type="term" value="F:sequence-specific DNA binding"/>
    <property type="evidence" value="ECO:0007669"/>
    <property type="project" value="TreeGrafter"/>
</dbReference>
<accession>A0A2V4T0M2</accession>